<evidence type="ECO:0000313" key="4">
    <source>
        <dbReference type="Proteomes" id="UP000439591"/>
    </source>
</evidence>
<reference evidence="3 4" key="1">
    <citation type="submission" date="2019-11" db="EMBL/GenBank/DDBJ databases">
        <authorList>
            <person name="Holert J."/>
        </authorList>
    </citation>
    <scope>NUCLEOTIDE SEQUENCE [LARGE SCALE GENOMIC DNA]</scope>
    <source>
        <strain evidence="2">BC3_2A</strain>
        <strain evidence="1">SB11_1A</strain>
    </source>
</reference>
<name>A0A5S9NHG5_9GAMM</name>
<sequence>MTVLPSLGYGVELIKLTPVGSTTPFQGVMSYTAPFNKNIDASLEVGDSLSKATLELLEEDNVPFRVQIQLETSMSIQNEGPHLDLIDWRHCTTEWALIESTDDNTFQLPDFNDVNVDCFPAVTDEEIASEVMRVGGQEWVDIANGKGWPAGYRPISIELSRVRLKIEKFIEGEWSRVTVMNIAIPMGC</sequence>
<keyword evidence="3" id="KW-1185">Reference proteome</keyword>
<dbReference type="AlphaFoldDB" id="A0A5S9NHG5"/>
<evidence type="ECO:0000313" key="3">
    <source>
        <dbReference type="Proteomes" id="UP000435877"/>
    </source>
</evidence>
<evidence type="ECO:0000313" key="2">
    <source>
        <dbReference type="EMBL" id="CAA0095745.1"/>
    </source>
</evidence>
<dbReference type="EMBL" id="CACSIM010000002">
    <property type="protein sequence ID" value="CAA0095745.1"/>
    <property type="molecule type" value="Genomic_DNA"/>
</dbReference>
<dbReference type="Proteomes" id="UP000439591">
    <property type="component" value="Unassembled WGS sequence"/>
</dbReference>
<accession>A0A5S9NHG5</accession>
<protein>
    <submittedName>
        <fullName evidence="1">Uncharacterized protein</fullName>
    </submittedName>
</protein>
<evidence type="ECO:0000313" key="1">
    <source>
        <dbReference type="EMBL" id="CAA0089104.1"/>
    </source>
</evidence>
<dbReference type="EMBL" id="CACSIK010000001">
    <property type="protein sequence ID" value="CAA0089104.1"/>
    <property type="molecule type" value="Genomic_DNA"/>
</dbReference>
<dbReference type="Proteomes" id="UP000435877">
    <property type="component" value="Unassembled WGS sequence"/>
</dbReference>
<proteinExistence type="predicted"/>
<gene>
    <name evidence="1" type="ORF">IHBHHGIJ_01707</name>
    <name evidence="2" type="ORF">KFEGEMFD_01309</name>
</gene>
<organism evidence="1 3">
    <name type="scientific">Zhongshania aliphaticivorans</name>
    <dbReference type="NCBI Taxonomy" id="1470434"/>
    <lineage>
        <taxon>Bacteria</taxon>
        <taxon>Pseudomonadati</taxon>
        <taxon>Pseudomonadota</taxon>
        <taxon>Gammaproteobacteria</taxon>
        <taxon>Cellvibrionales</taxon>
        <taxon>Spongiibacteraceae</taxon>
        <taxon>Zhongshania</taxon>
    </lineage>
</organism>